<evidence type="ECO:0000313" key="4">
    <source>
        <dbReference type="EMBL" id="GAH70782.1"/>
    </source>
</evidence>
<dbReference type="Gene3D" id="3.20.20.480">
    <property type="entry name" value="Trimethylamine methyltransferase-like"/>
    <property type="match status" value="1"/>
</dbReference>
<dbReference type="GO" id="GO:0015948">
    <property type="term" value="P:methanogenesis"/>
    <property type="evidence" value="ECO:0007669"/>
    <property type="project" value="InterPro"/>
</dbReference>
<reference evidence="4" key="1">
    <citation type="journal article" date="2014" name="Front. Microbiol.">
        <title>High frequency of phylogenetically diverse reductive dehalogenase-homologous genes in deep subseafloor sedimentary metagenomes.</title>
        <authorList>
            <person name="Kawai M."/>
            <person name="Futagami T."/>
            <person name="Toyoda A."/>
            <person name="Takaki Y."/>
            <person name="Nishi S."/>
            <person name="Hori S."/>
            <person name="Arai W."/>
            <person name="Tsubouchi T."/>
            <person name="Morono Y."/>
            <person name="Uchiyama I."/>
            <person name="Ito T."/>
            <person name="Fujiyama A."/>
            <person name="Inagaki F."/>
            <person name="Takami H."/>
        </authorList>
    </citation>
    <scope>NUCLEOTIDE SEQUENCE</scope>
    <source>
        <strain evidence="4">Expedition CK06-06</strain>
    </source>
</reference>
<comment type="similarity">
    <text evidence="1">Belongs to the trimethylamine methyltransferase family.</text>
</comment>
<evidence type="ECO:0000256" key="2">
    <source>
        <dbReference type="ARBA" id="ARBA00022603"/>
    </source>
</evidence>
<comment type="caution">
    <text evidence="4">The sequence shown here is derived from an EMBL/GenBank/DDBJ whole genome shotgun (WGS) entry which is preliminary data.</text>
</comment>
<evidence type="ECO:0000256" key="1">
    <source>
        <dbReference type="ARBA" id="ARBA00007137"/>
    </source>
</evidence>
<protein>
    <submittedName>
        <fullName evidence="4">Uncharacterized protein</fullName>
    </submittedName>
</protein>
<sequence>LGDSYGAVETSQYNIDCVQMARFYKIPNYSTSGVCDAKIPGQQSSIERLFSDIVVALSGPQYLHCAFGLLDCNSVFCLLQAVLDDAHFQRIKFFLKSPRINEQELTEIQKQIREVVATPQKMFIRYIRPVMRSGEISAPYPFEGDENSDDVFALAYERLQELLAKPVEHIDPATTSKIFQEIPGLLPRLNVYEEGRQP</sequence>
<accession>X1HMR7</accession>
<dbReference type="GO" id="GO:0032259">
    <property type="term" value="P:methylation"/>
    <property type="evidence" value="ECO:0007669"/>
    <property type="project" value="UniProtKB-KW"/>
</dbReference>
<name>X1HMR7_9ZZZZ</name>
<organism evidence="4">
    <name type="scientific">marine sediment metagenome</name>
    <dbReference type="NCBI Taxonomy" id="412755"/>
    <lineage>
        <taxon>unclassified sequences</taxon>
        <taxon>metagenomes</taxon>
        <taxon>ecological metagenomes</taxon>
    </lineage>
</organism>
<dbReference type="InterPro" id="IPR038601">
    <property type="entry name" value="MttB-like_sf"/>
</dbReference>
<gene>
    <name evidence="4" type="ORF">S03H2_45407</name>
</gene>
<dbReference type="Pfam" id="PF06253">
    <property type="entry name" value="MTTB"/>
    <property type="match status" value="1"/>
</dbReference>
<proteinExistence type="inferred from homology"/>
<dbReference type="AlphaFoldDB" id="X1HMR7"/>
<dbReference type="InterPro" id="IPR010426">
    <property type="entry name" value="MTTB_MeTrfase"/>
</dbReference>
<keyword evidence="2" id="KW-0489">Methyltransferase</keyword>
<dbReference type="EMBL" id="BARU01028451">
    <property type="protein sequence ID" value="GAH70782.1"/>
    <property type="molecule type" value="Genomic_DNA"/>
</dbReference>
<dbReference type="GO" id="GO:0008168">
    <property type="term" value="F:methyltransferase activity"/>
    <property type="evidence" value="ECO:0007669"/>
    <property type="project" value="UniProtKB-KW"/>
</dbReference>
<feature type="non-terminal residue" evidence="4">
    <location>
        <position position="1"/>
    </location>
</feature>
<evidence type="ECO:0000256" key="3">
    <source>
        <dbReference type="ARBA" id="ARBA00022679"/>
    </source>
</evidence>
<keyword evidence="3" id="KW-0808">Transferase</keyword>